<dbReference type="AlphaFoldDB" id="A0A0Q0CVX2"/>
<dbReference type="PATRIC" id="fig|251707.3.peg.3728"/>
<comment type="caution">
    <text evidence="2">The sequence shown here is derived from an EMBL/GenBank/DDBJ whole genome shotgun (WGS) entry which is preliminary data.</text>
</comment>
<dbReference type="InterPro" id="IPR020845">
    <property type="entry name" value="AMP-binding_CS"/>
</dbReference>
<dbReference type="Pfam" id="PF00501">
    <property type="entry name" value="AMP-binding"/>
    <property type="match status" value="1"/>
</dbReference>
<dbReference type="EMBL" id="LJRC01000267">
    <property type="protein sequence ID" value="KPY30886.1"/>
    <property type="molecule type" value="Genomic_DNA"/>
</dbReference>
<dbReference type="SUPFAM" id="SSF56801">
    <property type="entry name" value="Acetyl-CoA synthetase-like"/>
    <property type="match status" value="1"/>
</dbReference>
<dbReference type="GO" id="GO:0006631">
    <property type="term" value="P:fatty acid metabolic process"/>
    <property type="evidence" value="ECO:0007669"/>
    <property type="project" value="TreeGrafter"/>
</dbReference>
<proteinExistence type="predicted"/>
<dbReference type="PANTHER" id="PTHR43201:SF32">
    <property type="entry name" value="2-SUCCINYLBENZOATE--COA LIGASE, CHLOROPLASTIC_PEROXISOMAL"/>
    <property type="match status" value="1"/>
</dbReference>
<sequence length="522" mass="57165">MSANLIAQLRSALQVHGEKVCAVDHGDTARSLTYRELRQQAFALAAELQHRFQPKMPNDPVVIGIVTRNSSQWLIADLACLFAGITSLPLPLAFSQVQAENLAAHCDGFLVDSAGQKTLTERWLLELPANKVRHLDLPAIPQPLAQTAVEHDWICKIIHTSGTTSNPKGVRLSCAAIGQVLNSLRFRMPANAHLRYLSLVPLSLLLEQVTASYLPLLAGGTIHFLPPNEPLLGEPGASPARLTDWIQRVKPTALTVPPVMLNEFLRRLQEDREIARSLATYLTEQVHITCGGAAVDVEILRALEAQGVSVFQGYGLSENASVVSVNTAEQQRLGSVGKPLPHVQVRIGLDKTIEVKSTSLFSGYSGTDPSACAMSADGWMDTGDLGALDSDGYLYVHGRKKNVICLANGRNVSPEQVELEYRKYDGVRDAAVFLDEDHGLIALLCVESQPDRSDLAQWSTKRFSDVERPSKLWLLDLANPLLEQLYTVTGRPRRAEIAEAFAHRFSPSMQRTSADEHACLSL</sequence>
<feature type="domain" description="AMP-dependent synthetase/ligase" evidence="1">
    <location>
        <begin position="12"/>
        <end position="349"/>
    </location>
</feature>
<name>A0A0Q0CVX2_9PSED</name>
<dbReference type="GO" id="GO:0031956">
    <property type="term" value="F:medium-chain fatty acid-CoA ligase activity"/>
    <property type="evidence" value="ECO:0007669"/>
    <property type="project" value="TreeGrafter"/>
</dbReference>
<dbReference type="InterPro" id="IPR000873">
    <property type="entry name" value="AMP-dep_synth/lig_dom"/>
</dbReference>
<dbReference type="Proteomes" id="UP000050562">
    <property type="component" value="Unassembled WGS sequence"/>
</dbReference>
<dbReference type="Gene3D" id="3.30.300.30">
    <property type="match status" value="1"/>
</dbReference>
<evidence type="ECO:0000259" key="1">
    <source>
        <dbReference type="Pfam" id="PF00501"/>
    </source>
</evidence>
<evidence type="ECO:0000313" key="2">
    <source>
        <dbReference type="EMBL" id="KPY30886.1"/>
    </source>
</evidence>
<dbReference type="PANTHER" id="PTHR43201">
    <property type="entry name" value="ACYL-COA SYNTHETASE"/>
    <property type="match status" value="1"/>
</dbReference>
<accession>A0A0Q0CVX2</accession>
<protein>
    <submittedName>
        <fullName evidence="2">AMP-dependent synthetase</fullName>
    </submittedName>
</protein>
<dbReference type="InterPro" id="IPR045851">
    <property type="entry name" value="AMP-bd_C_sf"/>
</dbReference>
<gene>
    <name evidence="2" type="ORF">ALO52_02814</name>
</gene>
<dbReference type="InterPro" id="IPR042099">
    <property type="entry name" value="ANL_N_sf"/>
</dbReference>
<dbReference type="PROSITE" id="PS00455">
    <property type="entry name" value="AMP_BINDING"/>
    <property type="match status" value="1"/>
</dbReference>
<dbReference type="RefSeq" id="WP_025995354.1">
    <property type="nucleotide sequence ID" value="NZ_LJRC01000267.1"/>
</dbReference>
<evidence type="ECO:0000313" key="3">
    <source>
        <dbReference type="Proteomes" id="UP000050562"/>
    </source>
</evidence>
<organism evidence="2 3">
    <name type="scientific">Pseudomonas syringae pv. primulae</name>
    <dbReference type="NCBI Taxonomy" id="251707"/>
    <lineage>
        <taxon>Bacteria</taxon>
        <taxon>Pseudomonadati</taxon>
        <taxon>Pseudomonadota</taxon>
        <taxon>Gammaproteobacteria</taxon>
        <taxon>Pseudomonadales</taxon>
        <taxon>Pseudomonadaceae</taxon>
        <taxon>Pseudomonas</taxon>
    </lineage>
</organism>
<dbReference type="Gene3D" id="3.40.50.12780">
    <property type="entry name" value="N-terminal domain of ligase-like"/>
    <property type="match status" value="1"/>
</dbReference>
<reference evidence="2 3" key="1">
    <citation type="submission" date="2015-09" db="EMBL/GenBank/DDBJ databases">
        <title>Genome announcement of multiple Pseudomonas syringae strains.</title>
        <authorList>
            <person name="Thakur S."/>
            <person name="Wang P.W."/>
            <person name="Gong Y."/>
            <person name="Weir B.S."/>
            <person name="Guttman D.S."/>
        </authorList>
    </citation>
    <scope>NUCLEOTIDE SEQUENCE [LARGE SCALE GENOMIC DNA]</scope>
    <source>
        <strain evidence="2 3">ICMP3956</strain>
    </source>
</reference>